<protein>
    <recommendedName>
        <fullName evidence="3">Capsule polysaccharide biosynthesis protein</fullName>
    </recommendedName>
</protein>
<dbReference type="EMBL" id="MFFT01000008">
    <property type="protein sequence ID" value="OGF23466.1"/>
    <property type="molecule type" value="Genomic_DNA"/>
</dbReference>
<dbReference type="Pfam" id="PF05159">
    <property type="entry name" value="Capsule_synth"/>
    <property type="match status" value="1"/>
</dbReference>
<dbReference type="Proteomes" id="UP000176877">
    <property type="component" value="Unassembled WGS sequence"/>
</dbReference>
<sequence>MRIFLVWVEEINECADLISGLKQSGHEIVYWLSTKKNQGKLPGTIVHDHYDAWLGISPPELATEEFDPPSEELIKKLFSVESIIMTMMNKHFEGMCVDERKNYYYNLLGYWYGVLNKFKPEAIIFPAPPHPTFLYLIFELARLLKIKTLIFEHIIDIGRMLWYNNIWQGNQTLLGELAANRDKKFTVKDLSEDLQLYLKHYADENKDATPEYLKDDLKKNNFKNKIILLIRLALKSVKDFTILKKVFLYLKKLLINNIQKEYRRFCTLQPDFSKKFIYVPLHLQPEMTTSPMGGVFASQILMIKILAAALPAGWKIYVKEHPVQWMFFGLNYNDYRYPGYYQQIAQIKNVKLVPIKTNSFSLIKQAQAVATVTGTAGWEAILRGKPALVFGHAWYNDCAGVFKVDSVESCRSALEKIANGYRLDDQAVMNYLKCFELASIRGLVDKWTGINVKLTKREGLTNILSVINNELKKIT</sequence>
<evidence type="ECO:0008006" key="3">
    <source>
        <dbReference type="Google" id="ProtNLM"/>
    </source>
</evidence>
<comment type="caution">
    <text evidence="1">The sequence shown here is derived from an EMBL/GenBank/DDBJ whole genome shotgun (WGS) entry which is preliminary data.</text>
</comment>
<gene>
    <name evidence="1" type="ORF">A3D45_01050</name>
</gene>
<name>A0A1F5SA25_9BACT</name>
<dbReference type="InterPro" id="IPR007833">
    <property type="entry name" value="Capsule_polysaccharide_synth"/>
</dbReference>
<organism evidence="1 2">
    <name type="scientific">Candidatus Falkowbacteria bacterium RIFCSPHIGHO2_02_FULL_42_9</name>
    <dbReference type="NCBI Taxonomy" id="1797986"/>
    <lineage>
        <taxon>Bacteria</taxon>
        <taxon>Candidatus Falkowiibacteriota</taxon>
    </lineage>
</organism>
<dbReference type="GO" id="GO:0000271">
    <property type="term" value="P:polysaccharide biosynthetic process"/>
    <property type="evidence" value="ECO:0007669"/>
    <property type="project" value="InterPro"/>
</dbReference>
<evidence type="ECO:0000313" key="1">
    <source>
        <dbReference type="EMBL" id="OGF23466.1"/>
    </source>
</evidence>
<dbReference type="GO" id="GO:0015774">
    <property type="term" value="P:polysaccharide transport"/>
    <property type="evidence" value="ECO:0007669"/>
    <property type="project" value="InterPro"/>
</dbReference>
<evidence type="ECO:0000313" key="2">
    <source>
        <dbReference type="Proteomes" id="UP000176877"/>
    </source>
</evidence>
<accession>A0A1F5SA25</accession>
<proteinExistence type="predicted"/>
<reference evidence="1 2" key="1">
    <citation type="journal article" date="2016" name="Nat. Commun.">
        <title>Thousands of microbial genomes shed light on interconnected biogeochemical processes in an aquifer system.</title>
        <authorList>
            <person name="Anantharaman K."/>
            <person name="Brown C.T."/>
            <person name="Hug L.A."/>
            <person name="Sharon I."/>
            <person name="Castelle C.J."/>
            <person name="Probst A.J."/>
            <person name="Thomas B.C."/>
            <person name="Singh A."/>
            <person name="Wilkins M.J."/>
            <person name="Karaoz U."/>
            <person name="Brodie E.L."/>
            <person name="Williams K.H."/>
            <person name="Hubbard S.S."/>
            <person name="Banfield J.F."/>
        </authorList>
    </citation>
    <scope>NUCLEOTIDE SEQUENCE [LARGE SCALE GENOMIC DNA]</scope>
</reference>
<dbReference type="AlphaFoldDB" id="A0A1F5SA25"/>